<sequence>MKAKVKNQEIEVQPMNKFDYNNQILKKEIQHTENK</sequence>
<name>A0A8S5QMY9_9CAUD</name>
<organism evidence="1">
    <name type="scientific">CrAss-like virus sp. ctYsL76</name>
    <dbReference type="NCBI Taxonomy" id="2826826"/>
    <lineage>
        <taxon>Viruses</taxon>
        <taxon>Duplodnaviria</taxon>
        <taxon>Heunggongvirae</taxon>
        <taxon>Uroviricota</taxon>
        <taxon>Caudoviricetes</taxon>
        <taxon>Crassvirales</taxon>
    </lineage>
</organism>
<evidence type="ECO:0000313" key="1">
    <source>
        <dbReference type="EMBL" id="DAE20109.1"/>
    </source>
</evidence>
<dbReference type="EMBL" id="BK015689">
    <property type="protein sequence ID" value="DAE20109.1"/>
    <property type="molecule type" value="Genomic_DNA"/>
</dbReference>
<reference evidence="1" key="1">
    <citation type="journal article" date="2021" name="Proc. Natl. Acad. Sci. U.S.A.">
        <title>A Catalog of Tens of Thousands of Viruses from Human Metagenomes Reveals Hidden Associations with Chronic Diseases.</title>
        <authorList>
            <person name="Tisza M.J."/>
            <person name="Buck C.B."/>
        </authorList>
    </citation>
    <scope>NUCLEOTIDE SEQUENCE</scope>
    <source>
        <strain evidence="1">CtYsL76</strain>
    </source>
</reference>
<accession>A0A8S5QMY9</accession>
<proteinExistence type="predicted"/>
<protein>
    <submittedName>
        <fullName evidence="1">Uncharacterized protein</fullName>
    </submittedName>
</protein>